<dbReference type="Pfam" id="PF06869">
    <property type="entry name" value="DUF1258"/>
    <property type="match status" value="1"/>
</dbReference>
<accession>A0A816WFW0</accession>
<name>A0A816WFW0_9BILA</name>
<evidence type="ECO:0008006" key="4">
    <source>
        <dbReference type="Google" id="ProtNLM"/>
    </source>
</evidence>
<dbReference type="PANTHER" id="PTHR33053:SF9">
    <property type="entry name" value="AGAP000105-PA"/>
    <property type="match status" value="1"/>
</dbReference>
<sequence>MDERNLDSFNKLLFDNALGNIESSRHTDKQRRWRAKKKDQHYRPQLSLHRLQAEEINESRQYSYDINKNFENDVTLDNRIFDDNTIVHDSPMDDTHSDVTRGGGTFDDDTLVHDYIFDDDDYNYSFDFNLNSVQSDEIIVEQEDEPLYSGAPVTFKSYHKQILEFGNSVKLSDSDMNKLLQLIGNALPIENKLLKSYKKLLTTFKTTSSFNQELKCKYCLRRIDRTNSCSLICEQNKSQRRIGDIIEHVSINRSYGQLIEIIRRNKHLILDYPQIANNLLPCDVISGSTYQEKRKNLKSLNGTYPVTLMIHIDGFQLVHWTKKHSWLVTASIAEIPPPLRENKLNMLLLSLWNSSVKPDANSLLDEICDTIKQTVIVDNINFVVDVLLFKADLPARALATKHVNHNGYYACLECDQKGVWYEEGRTVIYPYIPHRMNRRSSSHFDFCAEQVNQQLSCDNYYGIKGVSPLRKIMDIPNQIDIDIMHLCFIGHCNFLLCKWEKMIVKQSWLSGNDFLKTIKWPHNFNVELQSLSDRTYWKAHDYRSFLLYVMFPFVFSFFPENISSHFSLYFVFVRTLYFYHDLHEVTEVEQLVKIYCEHAQQIYGKAFYLYSSHAHLHLVEKVIKNGAFCFHNCFPNESFVRFLRSLRSGNRALAHQICSSLEKFRCTIKKETLSISNIFFDEKLIIDDFLDREYISTYKSQFLDSVKSIITSTNDPRRRGNTQSFIVSFHDDRNNKCFGQIIFFYELFVNDNNDDTQRPLSQEYSHQSYHDLQPVPLSVISQSTIDTNSRDPLRSRQHNPTFATHRPANESLSTVIHSTTNNQNNCAPSPTVTGSPAKRRRTFPGQSNPPLTAPPVRRRFDATLQNTAASLMENIVVGTTTSTSRTTTANAKSISETSQNVLGINQIIKPIVKLCEETNQLTKDVLKILTEQTNLTRELVNFPRDLQKATQQLSHTIHMQAKVFQSRQQSDDEDVSIELNGINVSHVQRGASINATARALVRAGYGEMASFNDLRPGEFDILLSYLAYIHGLHPATTFANSQSIKNSLQQMKHDVKKQTPNQSSKRNSTITQQINVVHDDDEV</sequence>
<protein>
    <recommendedName>
        <fullName evidence="4">Transposase domain-containing protein</fullName>
    </recommendedName>
</protein>
<evidence type="ECO:0000313" key="3">
    <source>
        <dbReference type="Proteomes" id="UP000663824"/>
    </source>
</evidence>
<dbReference type="EMBL" id="CAJNRE010014935">
    <property type="protein sequence ID" value="CAF2132738.1"/>
    <property type="molecule type" value="Genomic_DNA"/>
</dbReference>
<evidence type="ECO:0000256" key="1">
    <source>
        <dbReference type="SAM" id="MobiDB-lite"/>
    </source>
</evidence>
<reference evidence="2" key="1">
    <citation type="submission" date="2021-02" db="EMBL/GenBank/DDBJ databases">
        <authorList>
            <person name="Nowell W R."/>
        </authorList>
    </citation>
    <scope>NUCLEOTIDE SEQUENCE</scope>
</reference>
<dbReference type="InterPro" id="IPR009667">
    <property type="entry name" value="DUF1258"/>
</dbReference>
<proteinExistence type="predicted"/>
<gene>
    <name evidence="2" type="ORF">MBJ925_LOCUS27886</name>
</gene>
<organism evidence="2 3">
    <name type="scientific">Rotaria magnacalcarata</name>
    <dbReference type="NCBI Taxonomy" id="392030"/>
    <lineage>
        <taxon>Eukaryota</taxon>
        <taxon>Metazoa</taxon>
        <taxon>Spiralia</taxon>
        <taxon>Gnathifera</taxon>
        <taxon>Rotifera</taxon>
        <taxon>Eurotatoria</taxon>
        <taxon>Bdelloidea</taxon>
        <taxon>Philodinida</taxon>
        <taxon>Philodinidae</taxon>
        <taxon>Rotaria</taxon>
    </lineage>
</organism>
<evidence type="ECO:0000313" key="2">
    <source>
        <dbReference type="EMBL" id="CAF2132738.1"/>
    </source>
</evidence>
<dbReference type="PANTHER" id="PTHR33053">
    <property type="entry name" value="PROTEIN, PUTATIVE-RELATED"/>
    <property type="match status" value="1"/>
</dbReference>
<dbReference type="AlphaFoldDB" id="A0A816WFW0"/>
<feature type="compositionally biased region" description="Polar residues" evidence="1">
    <location>
        <begin position="819"/>
        <end position="834"/>
    </location>
</feature>
<comment type="caution">
    <text evidence="2">The sequence shown here is derived from an EMBL/GenBank/DDBJ whole genome shotgun (WGS) entry which is preliminary data.</text>
</comment>
<feature type="region of interest" description="Disordered" evidence="1">
    <location>
        <begin position="819"/>
        <end position="856"/>
    </location>
</feature>
<dbReference type="Proteomes" id="UP000663824">
    <property type="component" value="Unassembled WGS sequence"/>
</dbReference>